<protein>
    <submittedName>
        <fullName evidence="2">Os02g0323300 protein</fullName>
    </submittedName>
</protein>
<keyword evidence="3" id="KW-1185">Reference proteome</keyword>
<dbReference type="eggNOG" id="ENOG502R615">
    <property type="taxonomic scope" value="Eukaryota"/>
</dbReference>
<organism evidence="2 3">
    <name type="scientific">Oryza sativa subsp. japonica</name>
    <name type="common">Rice</name>
    <dbReference type="NCBI Taxonomy" id="39947"/>
    <lineage>
        <taxon>Eukaryota</taxon>
        <taxon>Viridiplantae</taxon>
        <taxon>Streptophyta</taxon>
        <taxon>Embryophyta</taxon>
        <taxon>Tracheophyta</taxon>
        <taxon>Spermatophyta</taxon>
        <taxon>Magnoliopsida</taxon>
        <taxon>Liliopsida</taxon>
        <taxon>Poales</taxon>
        <taxon>Poaceae</taxon>
        <taxon>BOP clade</taxon>
        <taxon>Oryzoideae</taxon>
        <taxon>Oryzeae</taxon>
        <taxon>Oryzinae</taxon>
        <taxon>Oryza</taxon>
        <taxon>Oryza sativa</taxon>
    </lineage>
</organism>
<evidence type="ECO:0000313" key="3">
    <source>
        <dbReference type="Proteomes" id="UP000059680"/>
    </source>
</evidence>
<evidence type="ECO:0000256" key="1">
    <source>
        <dbReference type="SAM" id="MobiDB-lite"/>
    </source>
</evidence>
<sequence>MASWINTVSLDILSVTSPVDVSKSKNVISCLSIASRYSPRMRAACLSPVTIQHDTSAGTQLNARSRAETLETTCTTWARSAAPNASTSSPMRNARNGIATPFATAATPPTAISAASSRSANVNSRRIGTLFAPPPPPPPAPAPPP</sequence>
<dbReference type="Gramene" id="Os02t0323300-00">
    <property type="protein sequence ID" value="Os02t0323300-00"/>
    <property type="gene ID" value="Os02g0323300"/>
</dbReference>
<reference evidence="3" key="1">
    <citation type="journal article" date="2005" name="Nature">
        <title>The map-based sequence of the rice genome.</title>
        <authorList>
            <consortium name="International rice genome sequencing project (IRGSP)"/>
            <person name="Matsumoto T."/>
            <person name="Wu J."/>
            <person name="Kanamori H."/>
            <person name="Katayose Y."/>
            <person name="Fujisawa M."/>
            <person name="Namiki N."/>
            <person name="Mizuno H."/>
            <person name="Yamamoto K."/>
            <person name="Antonio B.A."/>
            <person name="Baba T."/>
            <person name="Sakata K."/>
            <person name="Nagamura Y."/>
            <person name="Aoki H."/>
            <person name="Arikawa K."/>
            <person name="Arita K."/>
            <person name="Bito T."/>
            <person name="Chiden Y."/>
            <person name="Fujitsuka N."/>
            <person name="Fukunaka R."/>
            <person name="Hamada M."/>
            <person name="Harada C."/>
            <person name="Hayashi A."/>
            <person name="Hijishita S."/>
            <person name="Honda M."/>
            <person name="Hosokawa S."/>
            <person name="Ichikawa Y."/>
            <person name="Idonuma A."/>
            <person name="Iijima M."/>
            <person name="Ikeda M."/>
            <person name="Ikeno M."/>
            <person name="Ito K."/>
            <person name="Ito S."/>
            <person name="Ito T."/>
            <person name="Ito Y."/>
            <person name="Ito Y."/>
            <person name="Iwabuchi A."/>
            <person name="Kamiya K."/>
            <person name="Karasawa W."/>
            <person name="Kurita K."/>
            <person name="Katagiri S."/>
            <person name="Kikuta A."/>
            <person name="Kobayashi H."/>
            <person name="Kobayashi N."/>
            <person name="Machita K."/>
            <person name="Maehara T."/>
            <person name="Masukawa M."/>
            <person name="Mizubayashi T."/>
            <person name="Mukai Y."/>
            <person name="Nagasaki H."/>
            <person name="Nagata Y."/>
            <person name="Naito S."/>
            <person name="Nakashima M."/>
            <person name="Nakama Y."/>
            <person name="Nakamichi Y."/>
            <person name="Nakamura M."/>
            <person name="Meguro A."/>
            <person name="Negishi M."/>
            <person name="Ohta I."/>
            <person name="Ohta T."/>
            <person name="Okamoto M."/>
            <person name="Ono N."/>
            <person name="Saji S."/>
            <person name="Sakaguchi M."/>
            <person name="Sakai K."/>
            <person name="Shibata M."/>
            <person name="Shimokawa T."/>
            <person name="Song J."/>
            <person name="Takazaki Y."/>
            <person name="Terasawa K."/>
            <person name="Tsugane M."/>
            <person name="Tsuji K."/>
            <person name="Ueda S."/>
            <person name="Waki K."/>
            <person name="Yamagata H."/>
            <person name="Yamamoto M."/>
            <person name="Yamamoto S."/>
            <person name="Yamane H."/>
            <person name="Yoshiki S."/>
            <person name="Yoshihara R."/>
            <person name="Yukawa K."/>
            <person name="Zhong H."/>
            <person name="Yano M."/>
            <person name="Yuan Q."/>
            <person name="Ouyang S."/>
            <person name="Liu J."/>
            <person name="Jones K.M."/>
            <person name="Gansberger K."/>
            <person name="Moffat K."/>
            <person name="Hill J."/>
            <person name="Bera J."/>
            <person name="Fadrosh D."/>
            <person name="Jin S."/>
            <person name="Johri S."/>
            <person name="Kim M."/>
            <person name="Overton L."/>
            <person name="Reardon M."/>
            <person name="Tsitrin T."/>
            <person name="Vuong H."/>
            <person name="Weaver B."/>
            <person name="Ciecko A."/>
            <person name="Tallon L."/>
            <person name="Jackson J."/>
            <person name="Pai G."/>
            <person name="Aken S.V."/>
            <person name="Utterback T."/>
            <person name="Reidmuller S."/>
            <person name="Feldblyum T."/>
            <person name="Hsiao J."/>
            <person name="Zismann V."/>
            <person name="Iobst S."/>
            <person name="de Vazeille A.R."/>
            <person name="Buell C.R."/>
            <person name="Ying K."/>
            <person name="Li Y."/>
            <person name="Lu T."/>
            <person name="Huang Y."/>
            <person name="Zhao Q."/>
            <person name="Feng Q."/>
            <person name="Zhang L."/>
            <person name="Zhu J."/>
            <person name="Weng Q."/>
            <person name="Mu J."/>
            <person name="Lu Y."/>
            <person name="Fan D."/>
            <person name="Liu Y."/>
            <person name="Guan J."/>
            <person name="Zhang Y."/>
            <person name="Yu S."/>
            <person name="Liu X."/>
            <person name="Zhang Y."/>
            <person name="Hong G."/>
            <person name="Han B."/>
            <person name="Choisne N."/>
            <person name="Demange N."/>
            <person name="Orjeda G."/>
            <person name="Samain S."/>
            <person name="Cattolico L."/>
            <person name="Pelletier E."/>
            <person name="Couloux A."/>
            <person name="Segurens B."/>
            <person name="Wincker P."/>
            <person name="D'Hont A."/>
            <person name="Scarpelli C."/>
            <person name="Weissenbach J."/>
            <person name="Salanoubat M."/>
            <person name="Quetier F."/>
            <person name="Yu Y."/>
            <person name="Kim H.R."/>
            <person name="Rambo T."/>
            <person name="Currie J."/>
            <person name="Collura K."/>
            <person name="Luo M."/>
            <person name="Yang T."/>
            <person name="Ammiraju J.S.S."/>
            <person name="Engler F."/>
            <person name="Soderlund C."/>
            <person name="Wing R.A."/>
            <person name="Palmer L.E."/>
            <person name="de la Bastide M."/>
            <person name="Spiegel L."/>
            <person name="Nascimento L."/>
            <person name="Zutavern T."/>
            <person name="O'Shaughnessy A."/>
            <person name="Dike S."/>
            <person name="Dedhia N."/>
            <person name="Preston R."/>
            <person name="Balija V."/>
            <person name="McCombie W.R."/>
            <person name="Chow T."/>
            <person name="Chen H."/>
            <person name="Chung M."/>
            <person name="Chen C."/>
            <person name="Shaw J."/>
            <person name="Wu H."/>
            <person name="Hsiao K."/>
            <person name="Chao Y."/>
            <person name="Chu M."/>
            <person name="Cheng C."/>
            <person name="Hour A."/>
            <person name="Lee P."/>
            <person name="Lin S."/>
            <person name="Lin Y."/>
            <person name="Liou J."/>
            <person name="Liu S."/>
            <person name="Hsing Y."/>
            <person name="Raghuvanshi S."/>
            <person name="Mohanty A."/>
            <person name="Bharti A.K."/>
            <person name="Gaur A."/>
            <person name="Gupta V."/>
            <person name="Kumar D."/>
            <person name="Ravi V."/>
            <person name="Vij S."/>
            <person name="Kapur A."/>
            <person name="Khurana P."/>
            <person name="Khurana P."/>
            <person name="Khurana J.P."/>
            <person name="Tyagi A.K."/>
            <person name="Gaikwad K."/>
            <person name="Singh A."/>
            <person name="Dalal V."/>
            <person name="Srivastava S."/>
            <person name="Dixit A."/>
            <person name="Pal A.K."/>
            <person name="Ghazi I.A."/>
            <person name="Yadav M."/>
            <person name="Pandit A."/>
            <person name="Bhargava A."/>
            <person name="Sureshbabu K."/>
            <person name="Batra K."/>
            <person name="Sharma T.R."/>
            <person name="Mohapatra T."/>
            <person name="Singh N.K."/>
            <person name="Messing J."/>
            <person name="Nelson A.B."/>
            <person name="Fuks G."/>
            <person name="Kavchok S."/>
            <person name="Keizer G."/>
            <person name="Linton E."/>
            <person name="Llaca V."/>
            <person name="Song R."/>
            <person name="Tanyolac B."/>
            <person name="Young S."/>
            <person name="Ho-Il K."/>
            <person name="Hahn J.H."/>
            <person name="Sangsakoo G."/>
            <person name="Vanavichit A."/>
            <person name="de Mattos Luiz.A.T."/>
            <person name="Zimmer P.D."/>
            <person name="Malone G."/>
            <person name="Dellagostin O."/>
            <person name="de Oliveira A.C."/>
            <person name="Bevan M."/>
            <person name="Bancroft I."/>
            <person name="Minx P."/>
            <person name="Cordum H."/>
            <person name="Wilson R."/>
            <person name="Cheng Z."/>
            <person name="Jin W."/>
            <person name="Jiang J."/>
            <person name="Leong S.A."/>
            <person name="Iwama H."/>
            <person name="Gojobori T."/>
            <person name="Itoh T."/>
            <person name="Niimura Y."/>
            <person name="Fujii Y."/>
            <person name="Habara T."/>
            <person name="Sakai H."/>
            <person name="Sato Y."/>
            <person name="Wilson G."/>
            <person name="Kumar K."/>
            <person name="McCouch S."/>
            <person name="Juretic N."/>
            <person name="Hoen D."/>
            <person name="Wright S."/>
            <person name="Bruskiewich R."/>
            <person name="Bureau T."/>
            <person name="Miyao A."/>
            <person name="Hirochika H."/>
            <person name="Nishikawa T."/>
            <person name="Kadowaki K."/>
            <person name="Sugiura M."/>
            <person name="Burr B."/>
            <person name="Sasaki T."/>
        </authorList>
    </citation>
    <scope>NUCLEOTIDE SEQUENCE [LARGE SCALE GENOMIC DNA]</scope>
    <source>
        <strain evidence="3">cv. Nipponbare</strain>
    </source>
</reference>
<reference evidence="2 3" key="2">
    <citation type="journal article" date="2013" name="Plant Cell Physiol.">
        <title>Rice Annotation Project Database (RAP-DB): an integrative and interactive database for rice genomics.</title>
        <authorList>
            <person name="Sakai H."/>
            <person name="Lee S.S."/>
            <person name="Tanaka T."/>
            <person name="Numa H."/>
            <person name="Kim J."/>
            <person name="Kawahara Y."/>
            <person name="Wakimoto H."/>
            <person name="Yang C.C."/>
            <person name="Iwamoto M."/>
            <person name="Abe T."/>
            <person name="Yamada Y."/>
            <person name="Muto A."/>
            <person name="Inokuchi H."/>
            <person name="Ikemura T."/>
            <person name="Matsumoto T."/>
            <person name="Sasaki T."/>
            <person name="Itoh T."/>
        </authorList>
    </citation>
    <scope>NUCLEOTIDE SEQUENCE [LARGE SCALE GENOMIC DNA]</scope>
    <source>
        <strain evidence="3">cv. Nipponbare</strain>
    </source>
</reference>
<feature type="compositionally biased region" description="Pro residues" evidence="1">
    <location>
        <begin position="132"/>
        <end position="145"/>
    </location>
</feature>
<evidence type="ECO:0000313" key="2">
    <source>
        <dbReference type="EMBL" id="BAS78392.1"/>
    </source>
</evidence>
<dbReference type="EMBL" id="AP014958">
    <property type="protein sequence ID" value="BAS78392.1"/>
    <property type="molecule type" value="Genomic_DNA"/>
</dbReference>
<feature type="region of interest" description="Disordered" evidence="1">
    <location>
        <begin position="111"/>
        <end position="145"/>
    </location>
</feature>
<name>A0A0P0VIA0_ORYSJ</name>
<dbReference type="Proteomes" id="UP000059680">
    <property type="component" value="Chromosome 2"/>
</dbReference>
<proteinExistence type="predicted"/>
<dbReference type="PaxDb" id="39947-A0A0P0VIA0"/>
<feature type="non-terminal residue" evidence="2">
    <location>
        <position position="145"/>
    </location>
</feature>
<gene>
    <name evidence="2" type="ordered locus">Os02g0323300</name>
    <name evidence="2" type="ORF">OSNPB_020323300</name>
</gene>
<dbReference type="InParanoid" id="A0A0P0VIA0"/>
<reference evidence="2 3" key="3">
    <citation type="journal article" date="2013" name="Rice">
        <title>Improvement of the Oryza sativa Nipponbare reference genome using next generation sequence and optical map data.</title>
        <authorList>
            <person name="Kawahara Y."/>
            <person name="de la Bastide M."/>
            <person name="Hamilton J.P."/>
            <person name="Kanamori H."/>
            <person name="McCombie W.R."/>
            <person name="Ouyang S."/>
            <person name="Schwartz D.C."/>
            <person name="Tanaka T."/>
            <person name="Wu J."/>
            <person name="Zhou S."/>
            <person name="Childs K.L."/>
            <person name="Davidson R.M."/>
            <person name="Lin H."/>
            <person name="Quesada-Ocampo L."/>
            <person name="Vaillancourt B."/>
            <person name="Sakai H."/>
            <person name="Lee S.S."/>
            <person name="Kim J."/>
            <person name="Numa H."/>
            <person name="Itoh T."/>
            <person name="Buell C.R."/>
            <person name="Matsumoto T."/>
        </authorList>
    </citation>
    <scope>NUCLEOTIDE SEQUENCE [LARGE SCALE GENOMIC DNA]</scope>
    <source>
        <strain evidence="3">cv. Nipponbare</strain>
    </source>
</reference>
<accession>A0A0P0VIA0</accession>
<feature type="compositionally biased region" description="Low complexity" evidence="1">
    <location>
        <begin position="111"/>
        <end position="120"/>
    </location>
</feature>
<dbReference type="AlphaFoldDB" id="A0A0P0VIA0"/>